<sequence>MLDTINRYQHGIISIPVILACKQKGFFDLLRRQENITLEQIVKDLGGNRGHLQVALRMMESLNWLSRNEAGEYSLTDKAEIYQQIPEDILDLYHLPIDSYLLGEQHSGFLKSWIEHSRQRWNVEEPMIADFLDGILVGLILLALQKHNLFVEEAQKSLFEGLSPSVREELSELFVSKGWAHQQEGRLCLTEIGRFIVKRTLIMGTTASYIPMLSRMPDILFGDCQDVFRRDALGGESHVDRTLNVVASGFQHHKYFTDVEEIILSIFNQLPYEEQPNYVVDMGCGDGTLLRRVYETIRTKSARGKVLDRYPVSMIGVDYNEAALQVTAKTLADIPHLVLKGDIGDPEQMVKDLMLHGINDPENILHIRSFLDHDRPFIPPQNLEKTKTRSQLSYQGVYVDPSGESIPPHVMIQSLVEHLERWSSVVTKHGLVILEVHCLEADVVNKFLDKSENLHFDAYHAFSMQHLVEADVFLMSAAEVGLFPKLNLSKGYPKLFPFTRISLNCFENRPYTIRHPHLSDIPALVDLETKCKQASRGTREFVT</sequence>
<dbReference type="InterPro" id="IPR056394">
    <property type="entry name" value="AprA-like_N"/>
</dbReference>
<dbReference type="AlphaFoldDB" id="A0A1U7MWL4"/>
<dbReference type="Gene3D" id="3.40.50.150">
    <property type="entry name" value="Vaccinia Virus protein VP39"/>
    <property type="match status" value="1"/>
</dbReference>
<feature type="domain" description="AprA winged helix" evidence="3">
    <location>
        <begin position="133"/>
        <end position="223"/>
    </location>
</feature>
<dbReference type="Pfam" id="PF23589">
    <property type="entry name" value="WHD_AprA"/>
    <property type="match status" value="1"/>
</dbReference>
<dbReference type="InterPro" id="IPR036388">
    <property type="entry name" value="WH-like_DNA-bd_sf"/>
</dbReference>
<dbReference type="RefSeq" id="WP_075896241.1">
    <property type="nucleotide sequence ID" value="NZ_MKZS01000001.1"/>
</dbReference>
<dbReference type="InterPro" id="IPR056393">
    <property type="entry name" value="AprA-like_MT2"/>
</dbReference>
<comment type="caution">
    <text evidence="4">The sequence shown here is derived from an EMBL/GenBank/DDBJ whole genome shotgun (WGS) entry which is preliminary data.</text>
</comment>
<feature type="domain" description="AprA-like MT2-like" evidence="1">
    <location>
        <begin position="236"/>
        <end position="504"/>
    </location>
</feature>
<dbReference type="SUPFAM" id="SSF46785">
    <property type="entry name" value="Winged helix' DNA-binding domain"/>
    <property type="match status" value="1"/>
</dbReference>
<evidence type="ECO:0000313" key="4">
    <source>
        <dbReference type="EMBL" id="OLT58079.1"/>
    </source>
</evidence>
<feature type="domain" description="AprA-like N-terminal" evidence="2">
    <location>
        <begin position="1"/>
        <end position="67"/>
    </location>
</feature>
<organism evidence="4 5">
    <name type="scientific">Moorena bouillonii PNG</name>
    <dbReference type="NCBI Taxonomy" id="568701"/>
    <lineage>
        <taxon>Bacteria</taxon>
        <taxon>Bacillati</taxon>
        <taxon>Cyanobacteriota</taxon>
        <taxon>Cyanophyceae</taxon>
        <taxon>Coleofasciculales</taxon>
        <taxon>Coleofasciculaceae</taxon>
        <taxon>Moorena</taxon>
    </lineage>
</organism>
<dbReference type="InterPro" id="IPR036390">
    <property type="entry name" value="WH_DNA-bd_sf"/>
</dbReference>
<proteinExistence type="predicted"/>
<dbReference type="InterPro" id="IPR056395">
    <property type="entry name" value="WH_AprA"/>
</dbReference>
<protein>
    <recommendedName>
        <fullName evidence="6">Polyketide synthase</fullName>
    </recommendedName>
</protein>
<evidence type="ECO:0008006" key="6">
    <source>
        <dbReference type="Google" id="ProtNLM"/>
    </source>
</evidence>
<evidence type="ECO:0000313" key="5">
    <source>
        <dbReference type="Proteomes" id="UP000186657"/>
    </source>
</evidence>
<evidence type="ECO:0000259" key="1">
    <source>
        <dbReference type="Pfam" id="PF23525"/>
    </source>
</evidence>
<dbReference type="EMBL" id="MKZS01000001">
    <property type="protein sequence ID" value="OLT58079.1"/>
    <property type="molecule type" value="Genomic_DNA"/>
</dbReference>
<evidence type="ECO:0000259" key="3">
    <source>
        <dbReference type="Pfam" id="PF23589"/>
    </source>
</evidence>
<keyword evidence="5" id="KW-1185">Reference proteome</keyword>
<dbReference type="PROSITE" id="PS51257">
    <property type="entry name" value="PROKAR_LIPOPROTEIN"/>
    <property type="match status" value="1"/>
</dbReference>
<reference evidence="4 5" key="1">
    <citation type="submission" date="2016-10" db="EMBL/GenBank/DDBJ databases">
        <title>Comparative genomics uncovers the prolific and rare metabolic potential of the cyanobacterial genus Moorea.</title>
        <authorList>
            <person name="Leao T."/>
            <person name="Castelao G."/>
            <person name="Korobeynikov A."/>
            <person name="Monroe E.A."/>
            <person name="Podell S."/>
            <person name="Glukhov E."/>
            <person name="Allen E."/>
            <person name="Gerwick W.H."/>
            <person name="Gerwick L."/>
        </authorList>
    </citation>
    <scope>NUCLEOTIDE SEQUENCE [LARGE SCALE GENOMIC DNA]</scope>
    <source>
        <strain evidence="4 5">PNG5-198</strain>
    </source>
</reference>
<accession>A0A1U7MWL4</accession>
<dbReference type="Proteomes" id="UP000186657">
    <property type="component" value="Unassembled WGS sequence"/>
</dbReference>
<gene>
    <name evidence="4" type="ORF">BJP37_02485</name>
</gene>
<dbReference type="Pfam" id="PF23526">
    <property type="entry name" value="AprA_N"/>
    <property type="match status" value="1"/>
</dbReference>
<evidence type="ECO:0000259" key="2">
    <source>
        <dbReference type="Pfam" id="PF23526"/>
    </source>
</evidence>
<dbReference type="Pfam" id="PF23525">
    <property type="entry name" value="Methyltransf_36"/>
    <property type="match status" value="1"/>
</dbReference>
<dbReference type="InterPro" id="IPR029063">
    <property type="entry name" value="SAM-dependent_MTases_sf"/>
</dbReference>
<name>A0A1U7MWL4_9CYAN</name>
<dbReference type="Gene3D" id="1.10.10.10">
    <property type="entry name" value="Winged helix-like DNA-binding domain superfamily/Winged helix DNA-binding domain"/>
    <property type="match status" value="1"/>
</dbReference>
<dbReference type="SUPFAM" id="SSF53335">
    <property type="entry name" value="S-adenosyl-L-methionine-dependent methyltransferases"/>
    <property type="match status" value="1"/>
</dbReference>